<keyword evidence="2" id="KW-1185">Reference proteome</keyword>
<evidence type="ECO:0000313" key="2">
    <source>
        <dbReference type="Proteomes" id="UP000248857"/>
    </source>
</evidence>
<evidence type="ECO:0000313" key="1">
    <source>
        <dbReference type="EMBL" id="PZD72614.1"/>
    </source>
</evidence>
<protein>
    <submittedName>
        <fullName evidence="1">Uncharacterized protein</fullName>
    </submittedName>
</protein>
<dbReference type="EMBL" id="PQWO01000009">
    <property type="protein sequence ID" value="PZD72614.1"/>
    <property type="molecule type" value="Genomic_DNA"/>
</dbReference>
<comment type="caution">
    <text evidence="1">The sequence shown here is derived from an EMBL/GenBank/DDBJ whole genome shotgun (WGS) entry which is preliminary data.</text>
</comment>
<dbReference type="AlphaFoldDB" id="A0A2W1JRD2"/>
<accession>A0A2W1JRD2</accession>
<name>A0A2W1JRD2_9CYAN</name>
<sequence>MLAALLLSVEGVNYETYDKTIDSLTLDVPSQHSQTHLGDRHILQGFLLQRMDSRFMSNSIGLLFGFLGGSIMAVEGGYKVLPQTQSERVFNRLADAKWFLALRWCEQFETPAGILNNTGQLSFHNQPALNMGGEGFIPAAYRSTIFKLCLPLKALETEFYSIPIASSTSCRSLEIQGIEIDPRYGKVALVRDYHQYFSLTPVAA</sequence>
<organism evidence="1 2">
    <name type="scientific">Acaryochloris thomasi RCC1774</name>
    <dbReference type="NCBI Taxonomy" id="1764569"/>
    <lineage>
        <taxon>Bacteria</taxon>
        <taxon>Bacillati</taxon>
        <taxon>Cyanobacteriota</taxon>
        <taxon>Cyanophyceae</taxon>
        <taxon>Acaryochloridales</taxon>
        <taxon>Acaryochloridaceae</taxon>
        <taxon>Acaryochloris</taxon>
        <taxon>Acaryochloris thomasi</taxon>
    </lineage>
</organism>
<gene>
    <name evidence="1" type="ORF">C1752_03450</name>
</gene>
<proteinExistence type="predicted"/>
<reference evidence="1 2" key="1">
    <citation type="journal article" date="2018" name="Sci. Rep.">
        <title>A novel species of the marine cyanobacterium Acaryochloris with a unique pigment content and lifestyle.</title>
        <authorList>
            <person name="Partensky F."/>
            <person name="Six C."/>
            <person name="Ratin M."/>
            <person name="Garczarek L."/>
            <person name="Vaulot D."/>
            <person name="Probert I."/>
            <person name="Calteau A."/>
            <person name="Gourvil P."/>
            <person name="Marie D."/>
            <person name="Grebert T."/>
            <person name="Bouchier C."/>
            <person name="Le Panse S."/>
            <person name="Gachenot M."/>
            <person name="Rodriguez F."/>
            <person name="Garrido J.L."/>
        </authorList>
    </citation>
    <scope>NUCLEOTIDE SEQUENCE [LARGE SCALE GENOMIC DNA]</scope>
    <source>
        <strain evidence="1 2">RCC1774</strain>
    </source>
</reference>
<dbReference type="Proteomes" id="UP000248857">
    <property type="component" value="Unassembled WGS sequence"/>
</dbReference>